<dbReference type="PROSITE" id="PS50156">
    <property type="entry name" value="SSD"/>
    <property type="match status" value="1"/>
</dbReference>
<keyword evidence="4" id="KW-1003">Cell membrane</keyword>
<feature type="transmembrane region" description="Helical" evidence="9">
    <location>
        <begin position="469"/>
        <end position="496"/>
    </location>
</feature>
<evidence type="ECO:0000256" key="2">
    <source>
        <dbReference type="ARBA" id="ARBA00010942"/>
    </source>
</evidence>
<evidence type="ECO:0000313" key="11">
    <source>
        <dbReference type="EMBL" id="KAA2379314.1"/>
    </source>
</evidence>
<dbReference type="InterPro" id="IPR001036">
    <property type="entry name" value="Acrflvin-R"/>
</dbReference>
<gene>
    <name evidence="12" type="ORF">B5G41_13845</name>
    <name evidence="11" type="ORF">F2Y10_06625</name>
</gene>
<feature type="transmembrane region" description="Helical" evidence="9">
    <location>
        <begin position="437"/>
        <end position="457"/>
    </location>
</feature>
<dbReference type="InterPro" id="IPR000731">
    <property type="entry name" value="SSD"/>
</dbReference>
<feature type="transmembrane region" description="Helical" evidence="9">
    <location>
        <begin position="891"/>
        <end position="910"/>
    </location>
</feature>
<evidence type="ECO:0000313" key="12">
    <source>
        <dbReference type="EMBL" id="OUN01926.1"/>
    </source>
</evidence>
<keyword evidence="8 9" id="KW-0472">Membrane</keyword>
<keyword evidence="5" id="KW-0997">Cell inner membrane</keyword>
<dbReference type="OrthoDB" id="9758940at2"/>
<dbReference type="RefSeq" id="WP_087403472.1">
    <property type="nucleotide sequence ID" value="NZ_AP025562.1"/>
</dbReference>
<feature type="transmembrane region" description="Helical" evidence="9">
    <location>
        <begin position="866"/>
        <end position="884"/>
    </location>
</feature>
<dbReference type="GO" id="GO:0015562">
    <property type="term" value="F:efflux transmembrane transporter activity"/>
    <property type="evidence" value="ECO:0007669"/>
    <property type="project" value="InterPro"/>
</dbReference>
<dbReference type="InterPro" id="IPR027463">
    <property type="entry name" value="AcrB_DN_DC_subdom"/>
</dbReference>
<feature type="transmembrane region" description="Helical" evidence="9">
    <location>
        <begin position="528"/>
        <end position="550"/>
    </location>
</feature>
<keyword evidence="6 9" id="KW-0812">Transmembrane</keyword>
<dbReference type="GO" id="GO:0042910">
    <property type="term" value="F:xenobiotic transmembrane transporter activity"/>
    <property type="evidence" value="ECO:0007669"/>
    <property type="project" value="TreeGrafter"/>
</dbReference>
<comment type="subcellular location">
    <subcellularLocation>
        <location evidence="1">Cell inner membrane</location>
        <topology evidence="1">Multi-pass membrane protein</topology>
    </subcellularLocation>
</comment>
<dbReference type="InterPro" id="IPR004764">
    <property type="entry name" value="MdtF-like"/>
</dbReference>
<reference evidence="13" key="1">
    <citation type="submission" date="2017-04" db="EMBL/GenBank/DDBJ databases">
        <title>Function of individual gut microbiota members based on whole genome sequencing of pure cultures obtained from chicken caecum.</title>
        <authorList>
            <person name="Medvecky M."/>
            <person name="Cejkova D."/>
            <person name="Polansky O."/>
            <person name="Karasova D."/>
            <person name="Kubasova T."/>
            <person name="Cizek A."/>
            <person name="Rychlik I."/>
        </authorList>
    </citation>
    <scope>NUCLEOTIDE SEQUENCE [LARGE SCALE GENOMIC DNA]</scope>
    <source>
        <strain evidence="13">An90</strain>
    </source>
</reference>
<dbReference type="Gene3D" id="3.30.70.1320">
    <property type="entry name" value="Multidrug efflux transporter AcrB pore domain like"/>
    <property type="match status" value="1"/>
</dbReference>
<dbReference type="SUPFAM" id="SSF82714">
    <property type="entry name" value="Multidrug efflux transporter AcrB TolC docking domain, DN and DC subdomains"/>
    <property type="match status" value="2"/>
</dbReference>
<feature type="transmembrane region" description="Helical" evidence="9">
    <location>
        <begin position="340"/>
        <end position="359"/>
    </location>
</feature>
<accession>A0A1Y3QQS2</accession>
<dbReference type="FunFam" id="1.20.1640.10:FF:000001">
    <property type="entry name" value="Efflux pump membrane transporter"/>
    <property type="match status" value="1"/>
</dbReference>
<dbReference type="Proteomes" id="UP000195772">
    <property type="component" value="Unassembled WGS sequence"/>
</dbReference>
<evidence type="ECO:0000256" key="8">
    <source>
        <dbReference type="ARBA" id="ARBA00023136"/>
    </source>
</evidence>
<dbReference type="AlphaFoldDB" id="A0A1Y3QQS2"/>
<keyword evidence="3" id="KW-0813">Transport</keyword>
<evidence type="ECO:0000313" key="13">
    <source>
        <dbReference type="Proteomes" id="UP000195772"/>
    </source>
</evidence>
<evidence type="ECO:0000313" key="14">
    <source>
        <dbReference type="Proteomes" id="UP000322940"/>
    </source>
</evidence>
<feature type="transmembrane region" description="Helical" evidence="9">
    <location>
        <begin position="999"/>
        <end position="1026"/>
    </location>
</feature>
<evidence type="ECO:0000256" key="7">
    <source>
        <dbReference type="ARBA" id="ARBA00022989"/>
    </source>
</evidence>
<dbReference type="PANTHER" id="PTHR32063">
    <property type="match status" value="1"/>
</dbReference>
<sequence>MEKFFVSRPIFALSLAIVIVIVGLISILNLPIEQYPDITPPVVEVSATYDGADAETVNNAVATPVAQSVMGVSDMLYLQTTSANDGSMVMQVTFDIGSDPDLDAIFTQNNVSSATAQLPATVTKQGVTTRKTMTGFLLVFSLHSDGRYDAEFLSNYAYINLQNELLKIDGVGKVSIMGAGEYAMRVWLKPDVLKYYGIPVSAVTAAIENQGGIYPAGQFGAEPAPDGTTYTYTVTMPPQITTPAQFGDIVVVTTSEGQQIRLCDVAEVSLGSQSYGVSSLFEGKPTAMIVVYQQPGSNAVEVGKKVRAAMARLEKRMPDGIAATTIVDTTTSIDAGIRDIFHTLVIALILVIFIIYLFIQDWRATVIPLVAIPVSLIGAFALFPLLGFSVNIISLLGLVLAIGLVVDDAIVVVEAAQVNIAAGMRPRAAALEAMKNVASPIVATTVVLLAVFVPVSFTGGITGRLFQQFSITIAVSVVISAFNALTLSPALCALLLRRREPPQKGFFAAFNRSFSRNMDRYTAFTPTLIRHVTRTGVFIAVVLAVIFVVWRKLPAGFLPEEDQGYVMVMVSTPEASALPVTQAAMEEADAVIRTLPEVASTSFAAGFNMMAGIASTDSGIIFVSLVDFADRKLSAMEIAQKLTDELYVAVPGAECYAFIPPSIPGLGITSGVSVEVQDLEGRGTAYLLAQAGRLMDSLRKQPSIASVTTQFNAGVPQRRLRIDKEQALAAGVDLGVLYGDLTTLLGGAYINNFSRFGKLYQTYIQAAPEYRIDKRSLDNYYVASSSGESVPVSSFVEVVDTVGVEYVSQFNLYRSISLTVTPAARASTTTVMQQITRTAGEVLPDDIGTAWSGTSYQEANASKTGGLVYLLALVFVFLALAALYESWGLPLAILMSVPVAVLGAVLFIGVSHLLDAFFVNDVYMQISLVMLIGLAAKNAILVVEYADRLFNEKGLSLMDAAIGAAKLRVRPIIMTAFAFILGVMPLVFASGVYATARNIMGVALVGGMLFATLLGIFVYPALYYFVGRIGNFERRRERKKQEEKL</sequence>
<organism evidence="12 13">
    <name type="scientific">Alistipes onderdonkii</name>
    <dbReference type="NCBI Taxonomy" id="328813"/>
    <lineage>
        <taxon>Bacteria</taxon>
        <taxon>Pseudomonadati</taxon>
        <taxon>Bacteroidota</taxon>
        <taxon>Bacteroidia</taxon>
        <taxon>Bacteroidales</taxon>
        <taxon>Rikenellaceae</taxon>
        <taxon>Alistipes</taxon>
    </lineage>
</organism>
<dbReference type="GO" id="GO:0005886">
    <property type="term" value="C:plasma membrane"/>
    <property type="evidence" value="ECO:0007669"/>
    <property type="project" value="UniProtKB-SubCell"/>
</dbReference>
<dbReference type="Gene3D" id="3.30.70.1440">
    <property type="entry name" value="Multidrug efflux transporter AcrB pore domain"/>
    <property type="match status" value="1"/>
</dbReference>
<evidence type="ECO:0000259" key="10">
    <source>
        <dbReference type="PROSITE" id="PS50156"/>
    </source>
</evidence>
<feature type="transmembrane region" description="Helical" evidence="9">
    <location>
        <begin position="12"/>
        <end position="32"/>
    </location>
</feature>
<evidence type="ECO:0000256" key="6">
    <source>
        <dbReference type="ARBA" id="ARBA00022692"/>
    </source>
</evidence>
<name>A0A1Y3QQS2_9BACT</name>
<dbReference type="PANTHER" id="PTHR32063:SF11">
    <property type="entry name" value="CATION OR DRUG EFFLUX SYSTEM PROTEIN"/>
    <property type="match status" value="1"/>
</dbReference>
<feature type="domain" description="SSD" evidence="10">
    <location>
        <begin position="369"/>
        <end position="494"/>
    </location>
</feature>
<protein>
    <submittedName>
        <fullName evidence="11">Efflux RND transporter permease subunit</fullName>
    </submittedName>
    <submittedName>
        <fullName evidence="12">Hydrophobe/amphiphile efflux-1 family RND transporter</fullName>
    </submittedName>
</protein>
<dbReference type="EMBL" id="VVXH01000005">
    <property type="protein sequence ID" value="KAA2379314.1"/>
    <property type="molecule type" value="Genomic_DNA"/>
</dbReference>
<dbReference type="Proteomes" id="UP000322940">
    <property type="component" value="Unassembled WGS sequence"/>
</dbReference>
<dbReference type="Gene3D" id="1.20.1640.10">
    <property type="entry name" value="Multidrug efflux transporter AcrB transmembrane domain"/>
    <property type="match status" value="2"/>
</dbReference>
<dbReference type="Gene3D" id="3.30.70.1430">
    <property type="entry name" value="Multidrug efflux transporter AcrB pore domain"/>
    <property type="match status" value="2"/>
</dbReference>
<keyword evidence="7 9" id="KW-1133">Transmembrane helix</keyword>
<reference evidence="11 14" key="3">
    <citation type="journal article" date="2019" name="Nat. Med.">
        <title>A library of human gut bacterial isolates paired with longitudinal multiomics data enables mechanistic microbiome research.</title>
        <authorList>
            <person name="Poyet M."/>
            <person name="Groussin M."/>
            <person name="Gibbons S.M."/>
            <person name="Avila-Pacheco J."/>
            <person name="Jiang X."/>
            <person name="Kearney S.M."/>
            <person name="Perrotta A.R."/>
            <person name="Berdy B."/>
            <person name="Zhao S."/>
            <person name="Lieberman T.D."/>
            <person name="Swanson P.K."/>
            <person name="Smith M."/>
            <person name="Roesemann S."/>
            <person name="Alexander J.E."/>
            <person name="Rich S.A."/>
            <person name="Livny J."/>
            <person name="Vlamakis H."/>
            <person name="Clish C."/>
            <person name="Bullock K."/>
            <person name="Deik A."/>
            <person name="Scott J."/>
            <person name="Pierce K.A."/>
            <person name="Xavier R.J."/>
            <person name="Alm E.J."/>
        </authorList>
    </citation>
    <scope>NUCLEOTIDE SEQUENCE [LARGE SCALE GENOMIC DNA]</scope>
    <source>
        <strain evidence="11 14">BIOML-A266</strain>
    </source>
</reference>
<dbReference type="SUPFAM" id="SSF82693">
    <property type="entry name" value="Multidrug efflux transporter AcrB pore domain, PN1, PN2, PC1 and PC2 subdomains"/>
    <property type="match status" value="4"/>
</dbReference>
<feature type="transmembrane region" description="Helical" evidence="9">
    <location>
        <begin position="922"/>
        <end position="943"/>
    </location>
</feature>
<dbReference type="PRINTS" id="PR00702">
    <property type="entry name" value="ACRIFLAVINRP"/>
</dbReference>
<evidence type="ECO:0000256" key="1">
    <source>
        <dbReference type="ARBA" id="ARBA00004429"/>
    </source>
</evidence>
<dbReference type="SUPFAM" id="SSF82866">
    <property type="entry name" value="Multidrug efflux transporter AcrB transmembrane domain"/>
    <property type="match status" value="2"/>
</dbReference>
<evidence type="ECO:0000256" key="9">
    <source>
        <dbReference type="SAM" id="Phobius"/>
    </source>
</evidence>
<evidence type="ECO:0000256" key="5">
    <source>
        <dbReference type="ARBA" id="ARBA00022519"/>
    </source>
</evidence>
<dbReference type="Pfam" id="PF00873">
    <property type="entry name" value="ACR_tran"/>
    <property type="match status" value="1"/>
</dbReference>
<comment type="similarity">
    <text evidence="2">Belongs to the resistance-nodulation-cell division (RND) (TC 2.A.6) family.</text>
</comment>
<comment type="caution">
    <text evidence="12">The sequence shown here is derived from an EMBL/GenBank/DDBJ whole genome shotgun (WGS) entry which is preliminary data.</text>
</comment>
<proteinExistence type="inferred from homology"/>
<reference evidence="12" key="2">
    <citation type="journal article" date="2018" name="BMC Genomics">
        <title>Whole genome sequencing and function prediction of 133 gut anaerobes isolated from chicken caecum in pure cultures.</title>
        <authorList>
            <person name="Medvecky M."/>
            <person name="Cejkova D."/>
            <person name="Polansky O."/>
            <person name="Karasova D."/>
            <person name="Kubasova T."/>
            <person name="Cizek A."/>
            <person name="Rychlik I."/>
        </authorList>
    </citation>
    <scope>NUCLEOTIDE SEQUENCE</scope>
    <source>
        <strain evidence="12">An90</strain>
    </source>
</reference>
<feature type="transmembrane region" description="Helical" evidence="9">
    <location>
        <begin position="366"/>
        <end position="386"/>
    </location>
</feature>
<feature type="transmembrane region" description="Helical" evidence="9">
    <location>
        <begin position="392"/>
        <end position="416"/>
    </location>
</feature>
<dbReference type="Gene3D" id="3.30.2090.10">
    <property type="entry name" value="Multidrug efflux transporter AcrB TolC docking domain, DN and DC subdomains"/>
    <property type="match status" value="2"/>
</dbReference>
<dbReference type="GO" id="GO:0009636">
    <property type="term" value="P:response to toxic substance"/>
    <property type="evidence" value="ECO:0007669"/>
    <property type="project" value="UniProtKB-ARBA"/>
</dbReference>
<feature type="transmembrane region" description="Helical" evidence="9">
    <location>
        <begin position="972"/>
        <end position="993"/>
    </location>
</feature>
<dbReference type="NCBIfam" id="TIGR00915">
    <property type="entry name" value="2A0602"/>
    <property type="match status" value="1"/>
</dbReference>
<dbReference type="eggNOG" id="COG0841">
    <property type="taxonomic scope" value="Bacteria"/>
</dbReference>
<evidence type="ECO:0000256" key="3">
    <source>
        <dbReference type="ARBA" id="ARBA00022448"/>
    </source>
</evidence>
<dbReference type="EMBL" id="NFHB01000011">
    <property type="protein sequence ID" value="OUN01926.1"/>
    <property type="molecule type" value="Genomic_DNA"/>
</dbReference>
<evidence type="ECO:0000256" key="4">
    <source>
        <dbReference type="ARBA" id="ARBA00022475"/>
    </source>
</evidence>